<dbReference type="EMBL" id="CAJPDQ010000002">
    <property type="protein sequence ID" value="CAF9905825.1"/>
    <property type="molecule type" value="Genomic_DNA"/>
</dbReference>
<accession>A0A8H3I756</accession>
<name>A0A8H3I756_9LECA</name>
<keyword evidence="2" id="KW-1185">Reference proteome</keyword>
<comment type="caution">
    <text evidence="1">The sequence shown here is derived from an EMBL/GenBank/DDBJ whole genome shotgun (WGS) entry which is preliminary data.</text>
</comment>
<protein>
    <submittedName>
        <fullName evidence="1">Uncharacterized protein</fullName>
    </submittedName>
</protein>
<evidence type="ECO:0000313" key="2">
    <source>
        <dbReference type="Proteomes" id="UP000664169"/>
    </source>
</evidence>
<sequence length="62" mass="7102">MNNLMVIWAKDSITELAVSISEQADDVHYPQVNEQLAEVLKKWPLVFEGHVRALDVETQRPV</sequence>
<organism evidence="1 2">
    <name type="scientific">Gomphillus americanus</name>
    <dbReference type="NCBI Taxonomy" id="1940652"/>
    <lineage>
        <taxon>Eukaryota</taxon>
        <taxon>Fungi</taxon>
        <taxon>Dikarya</taxon>
        <taxon>Ascomycota</taxon>
        <taxon>Pezizomycotina</taxon>
        <taxon>Lecanoromycetes</taxon>
        <taxon>OSLEUM clade</taxon>
        <taxon>Ostropomycetidae</taxon>
        <taxon>Ostropales</taxon>
        <taxon>Graphidaceae</taxon>
        <taxon>Gomphilloideae</taxon>
        <taxon>Gomphillus</taxon>
    </lineage>
</organism>
<gene>
    <name evidence="1" type="ORF">GOMPHAMPRED_003381</name>
</gene>
<proteinExistence type="predicted"/>
<reference evidence="1" key="1">
    <citation type="submission" date="2021-03" db="EMBL/GenBank/DDBJ databases">
        <authorList>
            <person name="Tagirdzhanova G."/>
        </authorList>
    </citation>
    <scope>NUCLEOTIDE SEQUENCE</scope>
</reference>
<dbReference type="Proteomes" id="UP000664169">
    <property type="component" value="Unassembled WGS sequence"/>
</dbReference>
<evidence type="ECO:0000313" key="1">
    <source>
        <dbReference type="EMBL" id="CAF9905825.1"/>
    </source>
</evidence>
<dbReference type="AlphaFoldDB" id="A0A8H3I756"/>